<dbReference type="Pfam" id="PF12796">
    <property type="entry name" value="Ank_2"/>
    <property type="match status" value="1"/>
</dbReference>
<dbReference type="Gene3D" id="1.25.40.20">
    <property type="entry name" value="Ankyrin repeat-containing domain"/>
    <property type="match status" value="1"/>
</dbReference>
<evidence type="ECO:0000256" key="2">
    <source>
        <dbReference type="ARBA" id="ARBA00023043"/>
    </source>
</evidence>
<dbReference type="InterPro" id="IPR036770">
    <property type="entry name" value="Ankyrin_rpt-contain_sf"/>
</dbReference>
<sequence length="421" mass="44871">MSAASGAGSAVEAGFSSEELLTLRFPVHRACRDGDLAALCALLQHTPRAHLAAEDSFYGWTPVHWAAHFGKLECLIQLVRAGATPNVCTTRFAQTPAHIAAFGGHPECLIWLIQAGANINKQDCEGETPIHKAARSGSMDSISALVANGAQIDLRNASGLTAAEIAQTQGFQECAQFLLNLQNCHLNRFYTNGTLNGVHQNAFPSHVSGGTNRKRSFEDVESAGIKKARTEAQSFVCSIPQVNGGADDDADSMHIDREFAVVSDMNSSSSVLNTLTSGYATNGHLDFPSTTQLNGMENRNGECLTAPNGISSGLIPGLTFANSQKTPSVNGAEESEKTMNISPDMCGSLHLNGSPSSCVANRPSWLDDIGDNLHYGHYHGFGDTAESIPELNSVVEHSNSVKVEEKYDNTILGTMHLYHGS</sequence>
<dbReference type="STRING" id="29139.ENSVURP00010007053"/>
<dbReference type="SMART" id="SM00248">
    <property type="entry name" value="ANK"/>
    <property type="match status" value="4"/>
</dbReference>
<dbReference type="InterPro" id="IPR002110">
    <property type="entry name" value="Ankyrin_rpt"/>
</dbReference>
<reference evidence="4" key="2">
    <citation type="submission" date="2025-05" db="UniProtKB">
        <authorList>
            <consortium name="Ensembl"/>
        </authorList>
    </citation>
    <scope>IDENTIFICATION</scope>
</reference>
<gene>
    <name evidence="4" type="primary">LOC114046157</name>
    <name evidence="5" type="synonym">LOC114046159</name>
</gene>
<evidence type="ECO:0000313" key="6">
    <source>
        <dbReference type="Proteomes" id="UP000314987"/>
    </source>
</evidence>
<dbReference type="Proteomes" id="UP000314987">
    <property type="component" value="Unassembled WGS sequence"/>
</dbReference>
<dbReference type="PANTHER" id="PTHR24201">
    <property type="entry name" value="ANK_REP_REGION DOMAIN-CONTAINING PROTEIN"/>
    <property type="match status" value="1"/>
</dbReference>
<dbReference type="Pfam" id="PF00023">
    <property type="entry name" value="Ank"/>
    <property type="match status" value="1"/>
</dbReference>
<dbReference type="GeneID" id="114046157"/>
<evidence type="ECO:0000313" key="4">
    <source>
        <dbReference type="Ensembl" id="ENSVURP00010007053.1"/>
    </source>
</evidence>
<keyword evidence="1" id="KW-0677">Repeat</keyword>
<dbReference type="GeneTree" id="ENSGT00940000156564"/>
<dbReference type="PROSITE" id="PS50088">
    <property type="entry name" value="ANK_REPEAT"/>
    <property type="match status" value="3"/>
</dbReference>
<name>A0A4X2K4Y5_VOMUR</name>
<keyword evidence="6" id="KW-1185">Reference proteome</keyword>
<evidence type="ECO:0000256" key="3">
    <source>
        <dbReference type="PROSITE-ProRule" id="PRU00023"/>
    </source>
</evidence>
<dbReference type="InterPro" id="IPR050776">
    <property type="entry name" value="Ank_Repeat/CDKN_Inhibitor"/>
</dbReference>
<dbReference type="Ensembl" id="ENSVURT00010033618.1">
    <property type="protein sequence ID" value="ENSVURP00010029513.1"/>
    <property type="gene ID" value="ENSVURG00010022576.1"/>
</dbReference>
<organism evidence="4 6">
    <name type="scientific">Vombatus ursinus</name>
    <name type="common">Common wombat</name>
    <dbReference type="NCBI Taxonomy" id="29139"/>
    <lineage>
        <taxon>Eukaryota</taxon>
        <taxon>Metazoa</taxon>
        <taxon>Chordata</taxon>
        <taxon>Craniata</taxon>
        <taxon>Vertebrata</taxon>
        <taxon>Euteleostomi</taxon>
        <taxon>Mammalia</taxon>
        <taxon>Metatheria</taxon>
        <taxon>Diprotodontia</taxon>
        <taxon>Vombatidae</taxon>
        <taxon>Vombatus</taxon>
    </lineage>
</organism>
<reference evidence="6" key="1">
    <citation type="submission" date="2018-12" db="EMBL/GenBank/DDBJ databases">
        <authorList>
            <person name="Yazar S."/>
        </authorList>
    </citation>
    <scope>NUCLEOTIDE SEQUENCE [LARGE SCALE GENOMIC DNA]</scope>
</reference>
<proteinExistence type="predicted"/>
<dbReference type="Ensembl" id="ENSVURT00010007968.1">
    <property type="protein sequence ID" value="ENSVURP00010007053.1"/>
    <property type="gene ID" value="ENSVURG00010005474.1"/>
</dbReference>
<accession>A0A4X2K4Y5</accession>
<feature type="repeat" description="ANK" evidence="3">
    <location>
        <begin position="92"/>
        <end position="124"/>
    </location>
</feature>
<dbReference type="RefSeq" id="XP_027722207.1">
    <property type="nucleotide sequence ID" value="XM_027866406.1"/>
</dbReference>
<dbReference type="AlphaFoldDB" id="A0A4X2K4Y5"/>
<keyword evidence="2 3" id="KW-0040">ANK repeat</keyword>
<protein>
    <submittedName>
        <fullName evidence="4">Uncharacterized protein</fullName>
    </submittedName>
</protein>
<evidence type="ECO:0000313" key="5">
    <source>
        <dbReference type="Ensembl" id="ENSVURP00010029513.1"/>
    </source>
</evidence>
<dbReference type="SUPFAM" id="SSF48403">
    <property type="entry name" value="Ankyrin repeat"/>
    <property type="match status" value="1"/>
</dbReference>
<feature type="repeat" description="ANK" evidence="3">
    <location>
        <begin position="125"/>
        <end position="157"/>
    </location>
</feature>
<dbReference type="OrthoDB" id="5402602at2759"/>
<evidence type="ECO:0000256" key="1">
    <source>
        <dbReference type="ARBA" id="ARBA00022737"/>
    </source>
</evidence>
<feature type="repeat" description="ANK" evidence="3">
    <location>
        <begin position="58"/>
        <end position="90"/>
    </location>
</feature>
<dbReference type="PANTHER" id="PTHR24201:SF12">
    <property type="entry name" value="ANKYRIN REPEAT DOMAIN 10"/>
    <property type="match status" value="1"/>
</dbReference>
<dbReference type="PROSITE" id="PS50297">
    <property type="entry name" value="ANK_REP_REGION"/>
    <property type="match status" value="3"/>
</dbReference>